<evidence type="ECO:0000313" key="2">
    <source>
        <dbReference type="EMBL" id="XBY66695.1"/>
    </source>
</evidence>
<evidence type="ECO:0000256" key="1">
    <source>
        <dbReference type="SAM" id="Phobius"/>
    </source>
</evidence>
<gene>
    <name evidence="2" type="ORF">ABS648_13300</name>
</gene>
<keyword evidence="1" id="KW-0812">Transmembrane</keyword>
<keyword evidence="1" id="KW-0472">Membrane</keyword>
<dbReference type="RefSeq" id="WP_350448433.1">
    <property type="nucleotide sequence ID" value="NZ_CP158373.1"/>
</dbReference>
<organism evidence="2">
    <name type="scientific">Pseudomonas solani</name>
    <dbReference type="NCBI Taxonomy" id="2731552"/>
    <lineage>
        <taxon>Bacteria</taxon>
        <taxon>Pseudomonadati</taxon>
        <taxon>Pseudomonadota</taxon>
        <taxon>Gammaproteobacteria</taxon>
        <taxon>Pseudomonadales</taxon>
        <taxon>Pseudomonadaceae</taxon>
        <taxon>Pseudomonas</taxon>
    </lineage>
</organism>
<sequence>MVRIWFLYVAGLAAKCLSRLLIGFGILVSAALLSACGERKNYIPPEARQRVEYTKKAIEARGEDYSRYTDKRFKDGEAVWVAGRRFDFGFVRKAPGEINPTFVSSDVWVKGGKKLPGITAIYGSGMKYEKKATPGMILSDIDRANTGFVIKISCVMGGAPSAEKYLPIKDFTSKLIGGASGYVVSLDEPLGFYQALDRDKHGYDYFYKHRNGMVDLSFPSVFCGKSMSTGVCLAKITAWDNIVVHYDFPRKQLSDFARIYQVTKGKIDAALVKGVQ</sequence>
<accession>A0AAU7Y9B2</accession>
<keyword evidence="1" id="KW-1133">Transmembrane helix</keyword>
<proteinExistence type="predicted"/>
<protein>
    <recommendedName>
        <fullName evidence="3">Lipoprotein</fullName>
    </recommendedName>
</protein>
<dbReference type="AlphaFoldDB" id="A0AAU7Y9B2"/>
<name>A0AAU7Y9B2_9PSED</name>
<dbReference type="EMBL" id="CP158373">
    <property type="protein sequence ID" value="XBY66695.1"/>
    <property type="molecule type" value="Genomic_DNA"/>
</dbReference>
<feature type="transmembrane region" description="Helical" evidence="1">
    <location>
        <begin position="6"/>
        <end position="33"/>
    </location>
</feature>
<reference evidence="2" key="1">
    <citation type="submission" date="2023-08" db="EMBL/GenBank/DDBJ databases">
        <title>Increased levels of nutrients transform a symbiont into a lethal pathobiont.</title>
        <authorList>
            <person name="Lachnit T."/>
            <person name="Ulrich L."/>
            <person name="Willmer F.M."/>
            <person name="Hasenbein T."/>
            <person name="Steiner L.X."/>
            <person name="Wolters M."/>
            <person name="Herbst E.M."/>
            <person name="Deines P."/>
        </authorList>
    </citation>
    <scope>NUCLEOTIDE SEQUENCE</scope>
    <source>
        <strain evidence="2">T3</strain>
    </source>
</reference>
<evidence type="ECO:0008006" key="3">
    <source>
        <dbReference type="Google" id="ProtNLM"/>
    </source>
</evidence>